<proteinExistence type="predicted"/>
<gene>
    <name evidence="2" type="ORF">DEBURN_LOCUS932</name>
</gene>
<name>A0A9N8V5X3_9GLOM</name>
<evidence type="ECO:0000313" key="3">
    <source>
        <dbReference type="Proteomes" id="UP000789706"/>
    </source>
</evidence>
<organism evidence="2 3">
    <name type="scientific">Diversispora eburnea</name>
    <dbReference type="NCBI Taxonomy" id="1213867"/>
    <lineage>
        <taxon>Eukaryota</taxon>
        <taxon>Fungi</taxon>
        <taxon>Fungi incertae sedis</taxon>
        <taxon>Mucoromycota</taxon>
        <taxon>Glomeromycotina</taxon>
        <taxon>Glomeromycetes</taxon>
        <taxon>Diversisporales</taxon>
        <taxon>Diversisporaceae</taxon>
        <taxon>Diversispora</taxon>
    </lineage>
</organism>
<sequence length="58" mass="6582">MFSTIKTQLALKKYQAEMSTSSTYEELWEKSILHGLIGLGLLLIVYVALEPQIESDYS</sequence>
<protein>
    <submittedName>
        <fullName evidence="2">6885_t:CDS:1</fullName>
    </submittedName>
</protein>
<keyword evidence="1" id="KW-0812">Transmembrane</keyword>
<dbReference type="AlphaFoldDB" id="A0A9N8V5X3"/>
<comment type="caution">
    <text evidence="2">The sequence shown here is derived from an EMBL/GenBank/DDBJ whole genome shotgun (WGS) entry which is preliminary data.</text>
</comment>
<evidence type="ECO:0000256" key="1">
    <source>
        <dbReference type="SAM" id="Phobius"/>
    </source>
</evidence>
<feature type="transmembrane region" description="Helical" evidence="1">
    <location>
        <begin position="31"/>
        <end position="49"/>
    </location>
</feature>
<dbReference type="EMBL" id="CAJVPK010000034">
    <property type="protein sequence ID" value="CAG8435868.1"/>
    <property type="molecule type" value="Genomic_DNA"/>
</dbReference>
<accession>A0A9N8V5X3</accession>
<evidence type="ECO:0000313" key="2">
    <source>
        <dbReference type="EMBL" id="CAG8435868.1"/>
    </source>
</evidence>
<dbReference type="Proteomes" id="UP000789706">
    <property type="component" value="Unassembled WGS sequence"/>
</dbReference>
<dbReference type="OrthoDB" id="10466154at2759"/>
<reference evidence="2" key="1">
    <citation type="submission" date="2021-06" db="EMBL/GenBank/DDBJ databases">
        <authorList>
            <person name="Kallberg Y."/>
            <person name="Tangrot J."/>
            <person name="Rosling A."/>
        </authorList>
    </citation>
    <scope>NUCLEOTIDE SEQUENCE</scope>
    <source>
        <strain evidence="2">AZ414A</strain>
    </source>
</reference>
<keyword evidence="1" id="KW-1133">Transmembrane helix</keyword>
<keyword evidence="1" id="KW-0472">Membrane</keyword>
<keyword evidence="3" id="KW-1185">Reference proteome</keyword>